<keyword evidence="1" id="KW-0472">Membrane</keyword>
<keyword evidence="1" id="KW-0812">Transmembrane</keyword>
<keyword evidence="3" id="KW-1185">Reference proteome</keyword>
<organism evidence="2 3">
    <name type="scientific">Streptomyces roseoviridis</name>
    <dbReference type="NCBI Taxonomy" id="67361"/>
    <lineage>
        <taxon>Bacteria</taxon>
        <taxon>Bacillati</taxon>
        <taxon>Actinomycetota</taxon>
        <taxon>Actinomycetes</taxon>
        <taxon>Kitasatosporales</taxon>
        <taxon>Streptomycetaceae</taxon>
        <taxon>Streptomyces</taxon>
    </lineage>
</organism>
<feature type="transmembrane region" description="Helical" evidence="1">
    <location>
        <begin position="171"/>
        <end position="190"/>
    </location>
</feature>
<dbReference type="EMBL" id="JBHMCT010000008">
    <property type="protein sequence ID" value="MFB9555288.1"/>
    <property type="molecule type" value="Genomic_DNA"/>
</dbReference>
<reference evidence="2 3" key="1">
    <citation type="submission" date="2024-09" db="EMBL/GenBank/DDBJ databases">
        <authorList>
            <person name="Sun Q."/>
            <person name="Mori K."/>
        </authorList>
    </citation>
    <scope>NUCLEOTIDE SEQUENCE [LARGE SCALE GENOMIC DNA]</scope>
    <source>
        <strain evidence="2 3">JCM 4414</strain>
    </source>
</reference>
<evidence type="ECO:0000313" key="2">
    <source>
        <dbReference type="EMBL" id="MFB9555288.1"/>
    </source>
</evidence>
<feature type="transmembrane region" description="Helical" evidence="1">
    <location>
        <begin position="37"/>
        <end position="58"/>
    </location>
</feature>
<protein>
    <recommendedName>
        <fullName evidence="4">DUF3592 domain-containing protein</fullName>
    </recommendedName>
</protein>
<dbReference type="RefSeq" id="WP_345488206.1">
    <property type="nucleotide sequence ID" value="NZ_BAAAWU010000001.1"/>
</dbReference>
<dbReference type="Proteomes" id="UP001589716">
    <property type="component" value="Unassembled WGS sequence"/>
</dbReference>
<name>A0ABV5QP52_9ACTN</name>
<evidence type="ECO:0000256" key="1">
    <source>
        <dbReference type="SAM" id="Phobius"/>
    </source>
</evidence>
<evidence type="ECO:0000313" key="3">
    <source>
        <dbReference type="Proteomes" id="UP001589716"/>
    </source>
</evidence>
<evidence type="ECO:0008006" key="4">
    <source>
        <dbReference type="Google" id="ProtNLM"/>
    </source>
</evidence>
<accession>A0ABV5QP52</accession>
<gene>
    <name evidence="2" type="ORF">ACFFTP_13940</name>
</gene>
<proteinExistence type="predicted"/>
<keyword evidence="1" id="KW-1133">Transmembrane helix</keyword>
<comment type="caution">
    <text evidence="2">The sequence shown here is derived from an EMBL/GenBank/DDBJ whole genome shotgun (WGS) entry which is preliminary data.</text>
</comment>
<feature type="transmembrane region" description="Helical" evidence="1">
    <location>
        <begin position="6"/>
        <end position="25"/>
    </location>
</feature>
<sequence>MRKSLACLGAVVVPSGAGLLLHLWAGWSMRSPVRVPTLLAVLAGLVLTAVALLAHNALFREGGSIAAVVLLVAGLGAVWVEARDSRVRAEVVTCEITGKARATYHPTFGEGAPSDMWLYHHPLDCPGGYPSEFTAEERIGEAGRTVRIAYDPARRMDPVLEKHNKPSGSPVVPSILLALSVVVSVVTIVGEGWTDVGRPGA</sequence>